<proteinExistence type="predicted"/>
<reference evidence="6 7" key="1">
    <citation type="submission" date="2020-06" db="EMBL/GenBank/DDBJ databases">
        <title>NJ-3-1, isolated from saline soil.</title>
        <authorList>
            <person name="Cui H.L."/>
            <person name="Shi X."/>
        </authorList>
    </citation>
    <scope>NUCLEOTIDE SEQUENCE [LARGE SCALE GENOMIC DNA]</scope>
    <source>
        <strain evidence="6 7">NJ-3-1</strain>
    </source>
</reference>
<dbReference type="EMBL" id="CP058579">
    <property type="protein sequence ID" value="QLG61233.1"/>
    <property type="molecule type" value="Genomic_DNA"/>
</dbReference>
<dbReference type="InterPro" id="IPR029063">
    <property type="entry name" value="SAM-dependent_MTases_sf"/>
</dbReference>
<evidence type="ECO:0000256" key="3">
    <source>
        <dbReference type="ARBA" id="ARBA00022679"/>
    </source>
</evidence>
<organism evidence="6 7">
    <name type="scientific">Halorarum salinum</name>
    <dbReference type="NCBI Taxonomy" id="2743089"/>
    <lineage>
        <taxon>Archaea</taxon>
        <taxon>Methanobacteriati</taxon>
        <taxon>Methanobacteriota</taxon>
        <taxon>Stenosarchaea group</taxon>
        <taxon>Halobacteria</taxon>
        <taxon>Halobacteriales</taxon>
        <taxon>Haloferacaceae</taxon>
        <taxon>Halorarum</taxon>
    </lineage>
</organism>
<dbReference type="GO" id="GO:0009007">
    <property type="term" value="F:site-specific DNA-methyltransferase (adenine-specific) activity"/>
    <property type="evidence" value="ECO:0007669"/>
    <property type="project" value="UniProtKB-EC"/>
</dbReference>
<dbReference type="Proteomes" id="UP000509626">
    <property type="component" value="Chromosome"/>
</dbReference>
<comment type="catalytic activity">
    <reaction evidence="4">
        <text>a 2'-deoxyadenosine in DNA + S-adenosyl-L-methionine = an N(6)-methyl-2'-deoxyadenosine in DNA + S-adenosyl-L-homocysteine + H(+)</text>
        <dbReference type="Rhea" id="RHEA:15197"/>
        <dbReference type="Rhea" id="RHEA-COMP:12418"/>
        <dbReference type="Rhea" id="RHEA-COMP:12419"/>
        <dbReference type="ChEBI" id="CHEBI:15378"/>
        <dbReference type="ChEBI" id="CHEBI:57856"/>
        <dbReference type="ChEBI" id="CHEBI:59789"/>
        <dbReference type="ChEBI" id="CHEBI:90615"/>
        <dbReference type="ChEBI" id="CHEBI:90616"/>
        <dbReference type="EC" id="2.1.1.72"/>
    </reaction>
</comment>
<evidence type="ECO:0000256" key="1">
    <source>
        <dbReference type="ARBA" id="ARBA00011900"/>
    </source>
</evidence>
<evidence type="ECO:0000313" key="6">
    <source>
        <dbReference type="EMBL" id="QLG61233.1"/>
    </source>
</evidence>
<keyword evidence="7" id="KW-1185">Reference proteome</keyword>
<dbReference type="GeneID" id="56036910"/>
<feature type="region of interest" description="Disordered" evidence="5">
    <location>
        <begin position="471"/>
        <end position="501"/>
    </location>
</feature>
<dbReference type="Gene3D" id="3.40.50.150">
    <property type="entry name" value="Vaccinia Virus protein VP39"/>
    <property type="match status" value="1"/>
</dbReference>
<evidence type="ECO:0000256" key="5">
    <source>
        <dbReference type="SAM" id="MobiDB-lite"/>
    </source>
</evidence>
<keyword evidence="3" id="KW-0808">Transferase</keyword>
<accession>A0A7D5L9C9</accession>
<dbReference type="InterPro" id="IPR050953">
    <property type="entry name" value="N4_N6_ade-DNA_methylase"/>
</dbReference>
<dbReference type="GO" id="GO:0032259">
    <property type="term" value="P:methylation"/>
    <property type="evidence" value="ECO:0007669"/>
    <property type="project" value="UniProtKB-KW"/>
</dbReference>
<dbReference type="PANTHER" id="PTHR33841">
    <property type="entry name" value="DNA METHYLTRANSFERASE YEEA-RELATED"/>
    <property type="match status" value="1"/>
</dbReference>
<feature type="compositionally biased region" description="Basic and acidic residues" evidence="5">
    <location>
        <begin position="488"/>
        <end position="501"/>
    </location>
</feature>
<dbReference type="RefSeq" id="WP_179267817.1">
    <property type="nucleotide sequence ID" value="NZ_CP058579.1"/>
</dbReference>
<evidence type="ECO:0000313" key="7">
    <source>
        <dbReference type="Proteomes" id="UP000509626"/>
    </source>
</evidence>
<protein>
    <recommendedName>
        <fullName evidence="1">site-specific DNA-methyltransferase (adenine-specific)</fullName>
        <ecNumber evidence="1">2.1.1.72</ecNumber>
    </recommendedName>
</protein>
<keyword evidence="2" id="KW-0489">Methyltransferase</keyword>
<feature type="compositionally biased region" description="Gly residues" evidence="5">
    <location>
        <begin position="472"/>
        <end position="484"/>
    </location>
</feature>
<dbReference type="OrthoDB" id="45790at2157"/>
<evidence type="ECO:0000256" key="2">
    <source>
        <dbReference type="ARBA" id="ARBA00022603"/>
    </source>
</evidence>
<gene>
    <name evidence="6" type="ORF">HUG12_05585</name>
</gene>
<dbReference type="KEGG" id="halu:HUG12_05585"/>
<name>A0A7D5L9C9_9EURY</name>
<dbReference type="AlphaFoldDB" id="A0A7D5L9C9"/>
<dbReference type="PANTHER" id="PTHR33841:SF1">
    <property type="entry name" value="DNA METHYLTRANSFERASE A"/>
    <property type="match status" value="1"/>
</dbReference>
<evidence type="ECO:0000256" key="4">
    <source>
        <dbReference type="ARBA" id="ARBA00047942"/>
    </source>
</evidence>
<dbReference type="EC" id="2.1.1.72" evidence="1"/>
<dbReference type="SUPFAM" id="SSF53335">
    <property type="entry name" value="S-adenosyl-L-methionine-dependent methyltransferases"/>
    <property type="match status" value="1"/>
</dbReference>
<sequence>MSQGAYGQGFVERVVEACDRVEAGLGPSAAAESVAAALCEHLFAGVLGYDESSYVRNRAVARLRDDAGNVAATVAAVGHEGSLEAATDAAFAAAGDEPYVQYVVAASPERLVAYERVSPEEADGEAETRHGVAATVHTEVPLAEVVAAGRQGRLSQTLRPGQQLAVAKLTALRPDELSAAERYEEFDAPDRHSVADDDGQGTLVGTLRDCLTDVLVPAVEEAFADVRERTDEYEDREAALEAAVDAALRGPGDDTAAAPARLRLLDHRRDGAGEAVSDLRAAYGTWVRGAGRTGFTPSENERAFVRVAAFSLLEEAFLVRVAEGMDLREETLTGDAVERFEAFADSFDVDRDAGDLLLVARESFEDLYDRRAPPLCDWALDNDAVVEALSRVVWYLDHFAFDVDGGRAAAAYDRLLGVLDLPGIDLDPNDPLPDEALGRTAFPAGEGALLDPAVGDGRYLLAAAERLRGGVREGTGGADAGTGSGVDPDPRDPEPSDPRDRLRVIRERLVGATPDPLSCRVTETRLLLRLLDDYREARWEESGFTLDPLRVHLTDPLVHPDEQTTLGAPNEAGGADPLESEEFAYVVGRFPARLRRDVAEGPAAEAYAEYDAAYYTYDTSALYVERATDWLAENGVLSAVVSGRFRDTRFGEKLRERLPQWYRLDEIREVPGTAAGRTPVLLAARRFRKNEPLVSPAEFEPPTYSFEYAEGLDGESVAVPASLLSGEEWALDAAPTAGVESEADGNTAD</sequence>